<reference evidence="2 3" key="1">
    <citation type="submission" date="2015-02" db="EMBL/GenBank/DDBJ databases">
        <title>Single-cell genomics of uncultivated deep-branching MTB reveals a conserved set of magnetosome genes.</title>
        <authorList>
            <person name="Kolinko S."/>
            <person name="Richter M."/>
            <person name="Glockner F.O."/>
            <person name="Brachmann A."/>
            <person name="Schuler D."/>
        </authorList>
    </citation>
    <scope>NUCLEOTIDE SEQUENCE [LARGE SCALE GENOMIC DNA]</scope>
    <source>
        <strain evidence="2">TM-1</strain>
    </source>
</reference>
<dbReference type="InterPro" id="IPR031807">
    <property type="entry name" value="HicB-like"/>
</dbReference>
<accession>A0A0F3GM04</accession>
<dbReference type="Gene3D" id="3.30.160.250">
    <property type="match status" value="1"/>
</dbReference>
<dbReference type="Proteomes" id="UP000033423">
    <property type="component" value="Unassembled WGS sequence"/>
</dbReference>
<keyword evidence="3" id="KW-1185">Reference proteome</keyword>
<evidence type="ECO:0000313" key="2">
    <source>
        <dbReference type="EMBL" id="KJU82847.1"/>
    </source>
</evidence>
<dbReference type="SUPFAM" id="SSF143100">
    <property type="entry name" value="TTHA1013/TTHA0281-like"/>
    <property type="match status" value="1"/>
</dbReference>
<dbReference type="EMBL" id="LACI01002146">
    <property type="protein sequence ID" value="KJU82847.1"/>
    <property type="molecule type" value="Genomic_DNA"/>
</dbReference>
<dbReference type="PANTHER" id="PTHR34504">
    <property type="entry name" value="ANTITOXIN HICB"/>
    <property type="match status" value="1"/>
</dbReference>
<dbReference type="PANTHER" id="PTHR34504:SF2">
    <property type="entry name" value="UPF0150 PROTEIN SSL0259"/>
    <property type="match status" value="1"/>
</dbReference>
<proteinExistence type="predicted"/>
<feature type="domain" description="HicB-like antitoxin of toxin-antitoxin system" evidence="1">
    <location>
        <begin position="3"/>
        <end position="60"/>
    </location>
</feature>
<evidence type="ECO:0000313" key="3">
    <source>
        <dbReference type="Proteomes" id="UP000033423"/>
    </source>
</evidence>
<name>A0A0F3GM04_9BACT</name>
<sequence>MRYRILIEQDEDGVFVTQCPALPGCIGQGRTRQEALVNIKDAIKGYIESLEKHNDPIPPSIEEEIVEVSV</sequence>
<comment type="caution">
    <text evidence="2">The sequence shown here is derived from an EMBL/GenBank/DDBJ whole genome shotgun (WGS) entry which is preliminary data.</text>
</comment>
<dbReference type="Pfam" id="PF15919">
    <property type="entry name" value="HicB_lk_antitox"/>
    <property type="match status" value="1"/>
</dbReference>
<organism evidence="2 3">
    <name type="scientific">Candidatus Magnetobacterium bavaricum</name>
    <dbReference type="NCBI Taxonomy" id="29290"/>
    <lineage>
        <taxon>Bacteria</taxon>
        <taxon>Pseudomonadati</taxon>
        <taxon>Nitrospirota</taxon>
        <taxon>Thermodesulfovibrionia</taxon>
        <taxon>Thermodesulfovibrionales</taxon>
        <taxon>Candidatus Magnetobacteriaceae</taxon>
        <taxon>Candidatus Magnetobacterium</taxon>
    </lineage>
</organism>
<dbReference type="InterPro" id="IPR035069">
    <property type="entry name" value="TTHA1013/TTHA0281-like"/>
</dbReference>
<protein>
    <submittedName>
        <fullName evidence="2">Uncharacterized protein family UPF0150 domain protein</fullName>
    </submittedName>
</protein>
<gene>
    <name evidence="2" type="ORF">MBAV_004963</name>
</gene>
<evidence type="ECO:0000259" key="1">
    <source>
        <dbReference type="Pfam" id="PF15919"/>
    </source>
</evidence>
<dbReference type="InterPro" id="IPR051404">
    <property type="entry name" value="TA_system_antitoxin"/>
</dbReference>
<dbReference type="AlphaFoldDB" id="A0A0F3GM04"/>